<evidence type="ECO:0000313" key="4">
    <source>
        <dbReference type="EMBL" id="KAK7464380.1"/>
    </source>
</evidence>
<dbReference type="Proteomes" id="UP001498398">
    <property type="component" value="Unassembled WGS sequence"/>
</dbReference>
<reference evidence="4 5" key="1">
    <citation type="submission" date="2024-01" db="EMBL/GenBank/DDBJ databases">
        <title>A draft genome for the cacao thread blight pathogen Marasmiellus scandens.</title>
        <authorList>
            <person name="Baruah I.K."/>
            <person name="Leung J."/>
            <person name="Bukari Y."/>
            <person name="Amoako-Attah I."/>
            <person name="Meinhardt L.W."/>
            <person name="Bailey B.A."/>
            <person name="Cohen S.P."/>
        </authorList>
    </citation>
    <scope>NUCLEOTIDE SEQUENCE [LARGE SCALE GENOMIC DNA]</scope>
    <source>
        <strain evidence="4 5">GH-19</strain>
    </source>
</reference>
<comment type="caution">
    <text evidence="4">The sequence shown here is derived from an EMBL/GenBank/DDBJ whole genome shotgun (WGS) entry which is preliminary data.</text>
</comment>
<feature type="compositionally biased region" description="Low complexity" evidence="2">
    <location>
        <begin position="111"/>
        <end position="130"/>
    </location>
</feature>
<feature type="region of interest" description="Disordered" evidence="2">
    <location>
        <begin position="206"/>
        <end position="403"/>
    </location>
</feature>
<dbReference type="SMART" id="SM00355">
    <property type="entry name" value="ZnF_C2H2"/>
    <property type="match status" value="2"/>
</dbReference>
<evidence type="ECO:0000313" key="5">
    <source>
        <dbReference type="Proteomes" id="UP001498398"/>
    </source>
</evidence>
<feature type="compositionally biased region" description="Polar residues" evidence="2">
    <location>
        <begin position="236"/>
        <end position="247"/>
    </location>
</feature>
<keyword evidence="1" id="KW-0863">Zinc-finger</keyword>
<evidence type="ECO:0000256" key="2">
    <source>
        <dbReference type="SAM" id="MobiDB-lite"/>
    </source>
</evidence>
<dbReference type="InterPro" id="IPR036236">
    <property type="entry name" value="Znf_C2H2_sf"/>
</dbReference>
<organism evidence="4 5">
    <name type="scientific">Marasmiellus scandens</name>
    <dbReference type="NCBI Taxonomy" id="2682957"/>
    <lineage>
        <taxon>Eukaryota</taxon>
        <taxon>Fungi</taxon>
        <taxon>Dikarya</taxon>
        <taxon>Basidiomycota</taxon>
        <taxon>Agaricomycotina</taxon>
        <taxon>Agaricomycetes</taxon>
        <taxon>Agaricomycetidae</taxon>
        <taxon>Agaricales</taxon>
        <taxon>Marasmiineae</taxon>
        <taxon>Omphalotaceae</taxon>
        <taxon>Marasmiellus</taxon>
    </lineage>
</organism>
<feature type="compositionally biased region" description="Basic and acidic residues" evidence="2">
    <location>
        <begin position="99"/>
        <end position="110"/>
    </location>
</feature>
<dbReference type="PROSITE" id="PS50157">
    <property type="entry name" value="ZINC_FINGER_C2H2_2"/>
    <property type="match status" value="2"/>
</dbReference>
<protein>
    <recommendedName>
        <fullName evidence="3">C2H2-type domain-containing protein</fullName>
    </recommendedName>
</protein>
<keyword evidence="1" id="KW-0479">Metal-binding</keyword>
<dbReference type="EMBL" id="JBANRG010000008">
    <property type="protein sequence ID" value="KAK7464380.1"/>
    <property type="molecule type" value="Genomic_DNA"/>
</dbReference>
<accession>A0ABR1JN68</accession>
<dbReference type="Gene3D" id="3.30.160.60">
    <property type="entry name" value="Classic Zinc Finger"/>
    <property type="match status" value="2"/>
</dbReference>
<feature type="domain" description="C2H2-type" evidence="3">
    <location>
        <begin position="35"/>
        <end position="63"/>
    </location>
</feature>
<keyword evidence="5" id="KW-1185">Reference proteome</keyword>
<feature type="compositionally biased region" description="Low complexity" evidence="2">
    <location>
        <begin position="206"/>
        <end position="229"/>
    </location>
</feature>
<name>A0ABR1JN68_9AGAR</name>
<dbReference type="PROSITE" id="PS00028">
    <property type="entry name" value="ZINC_FINGER_C2H2_1"/>
    <property type="match status" value="1"/>
</dbReference>
<proteinExistence type="predicted"/>
<feature type="region of interest" description="Disordered" evidence="2">
    <location>
        <begin position="1"/>
        <end position="40"/>
    </location>
</feature>
<dbReference type="Pfam" id="PF00096">
    <property type="entry name" value="zf-C2H2"/>
    <property type="match status" value="2"/>
</dbReference>
<feature type="domain" description="C2H2-type" evidence="3">
    <location>
        <begin position="67"/>
        <end position="92"/>
    </location>
</feature>
<keyword evidence="1" id="KW-0862">Zinc</keyword>
<dbReference type="InterPro" id="IPR013087">
    <property type="entry name" value="Znf_C2H2_type"/>
</dbReference>
<feature type="region of interest" description="Disordered" evidence="2">
    <location>
        <begin position="83"/>
        <end position="151"/>
    </location>
</feature>
<evidence type="ECO:0000259" key="3">
    <source>
        <dbReference type="PROSITE" id="PS50157"/>
    </source>
</evidence>
<sequence>MVKTNSTDESNGKKESTASKKKAIDKKKSASSGVWPCKMNGCNKQFAREADLKRHQRTTKVHSMPGFACPQCDATFTRTDALRRHQKSRHNGVVIEPMDQDKKDDDDGHSSRSSSETPSSKGKESASTSSLAQAVQGKPGTSGPATGHTSYYRQHTANMSPYVPTRLTAAQWSNAHPWPDGQAPPPMGSMAVFYIPATAPSPYYRNSNTSVASPPPASASSSHTQTSNTTDDKASRSSPETTPSARTSPAPGSASHSPQTEKKEKEIPSSIPSPPAAIDPSLNHSKSPEASSPSSTNQQMEQFKEVLSMDITQNGLQRVLDSANAKPGSVESNTHNAEKEQTKNAPEPSSADDWPRAGLKPSIPEHGYGSPMERPQPMEHMLTEDGEPMLNPGLTAPPTALSV</sequence>
<evidence type="ECO:0000256" key="1">
    <source>
        <dbReference type="PROSITE-ProRule" id="PRU00042"/>
    </source>
</evidence>
<gene>
    <name evidence="4" type="ORF">VKT23_006547</name>
</gene>
<dbReference type="SUPFAM" id="SSF57667">
    <property type="entry name" value="beta-beta-alpha zinc fingers"/>
    <property type="match status" value="1"/>
</dbReference>